<evidence type="ECO:0000256" key="5">
    <source>
        <dbReference type="ARBA" id="ARBA00023242"/>
    </source>
</evidence>
<evidence type="ECO:0000256" key="6">
    <source>
        <dbReference type="RuleBase" id="RU368027"/>
    </source>
</evidence>
<evidence type="ECO:0000256" key="2">
    <source>
        <dbReference type="ARBA" id="ARBA00009418"/>
    </source>
</evidence>
<dbReference type="InterPro" id="IPR009292">
    <property type="entry name" value="RRP36"/>
</dbReference>
<gene>
    <name evidence="8" type="ORF">NHX12_017848</name>
</gene>
<keyword evidence="4 6" id="KW-0698">rRNA processing</keyword>
<dbReference type="GO" id="GO:0030686">
    <property type="term" value="C:90S preribosome"/>
    <property type="evidence" value="ECO:0007669"/>
    <property type="project" value="TreeGrafter"/>
</dbReference>
<dbReference type="AlphaFoldDB" id="A0A9Q0IX22"/>
<feature type="region of interest" description="Disordered" evidence="7">
    <location>
        <begin position="1"/>
        <end position="65"/>
    </location>
</feature>
<feature type="region of interest" description="Disordered" evidence="7">
    <location>
        <begin position="191"/>
        <end position="219"/>
    </location>
</feature>
<feature type="compositionally biased region" description="Basic residues" evidence="7">
    <location>
        <begin position="194"/>
        <end position="208"/>
    </location>
</feature>
<reference evidence="8" key="1">
    <citation type="submission" date="2022-07" db="EMBL/GenBank/DDBJ databases">
        <title>Chromosome-level genome of Muraenolepis orangiensis.</title>
        <authorList>
            <person name="Kim J."/>
        </authorList>
    </citation>
    <scope>NUCLEOTIDE SEQUENCE</scope>
    <source>
        <strain evidence="8">KU_S4_2022</strain>
        <tissue evidence="8">Muscle</tissue>
    </source>
</reference>
<comment type="subunit">
    <text evidence="6">Associates with 90S and pre-40S pre-ribosomal particles.</text>
</comment>
<evidence type="ECO:0000256" key="4">
    <source>
        <dbReference type="ARBA" id="ARBA00022552"/>
    </source>
</evidence>
<feature type="region of interest" description="Disordered" evidence="7">
    <location>
        <begin position="96"/>
        <end position="122"/>
    </location>
</feature>
<keyword evidence="5 6" id="KW-0539">Nucleus</keyword>
<comment type="similarity">
    <text evidence="2 6">Belongs to the RRP36 family.</text>
</comment>
<evidence type="ECO:0000256" key="7">
    <source>
        <dbReference type="SAM" id="MobiDB-lite"/>
    </source>
</evidence>
<dbReference type="Proteomes" id="UP001148018">
    <property type="component" value="Unassembled WGS sequence"/>
</dbReference>
<sequence length="219" mass="25542">MTAESKNDKSPAVRMRKMALLPSDNREEEDVDMEANFALLTKNRHAQREEEEDSEEYGVQKHDPMSLPELSTMSFEDIVKLQQKVGLKVFNSMAHGPAHVAPPSRRGQKRLNKNRPIEVSSKRRVPYLREVVPVKKSSVKKMLVKSRRASKKTELKSLVLRMPFYLNKGEQNKLQLAEKFEQLKRSGKLDNFLTKKRKRNATKDRKKLPYQNYKHQNPE</sequence>
<keyword evidence="3 6" id="KW-0690">Ribosome biogenesis</keyword>
<organism evidence="8 9">
    <name type="scientific">Muraenolepis orangiensis</name>
    <name type="common">Patagonian moray cod</name>
    <dbReference type="NCBI Taxonomy" id="630683"/>
    <lineage>
        <taxon>Eukaryota</taxon>
        <taxon>Metazoa</taxon>
        <taxon>Chordata</taxon>
        <taxon>Craniata</taxon>
        <taxon>Vertebrata</taxon>
        <taxon>Euteleostomi</taxon>
        <taxon>Actinopterygii</taxon>
        <taxon>Neopterygii</taxon>
        <taxon>Teleostei</taxon>
        <taxon>Neoteleostei</taxon>
        <taxon>Acanthomorphata</taxon>
        <taxon>Zeiogadaria</taxon>
        <taxon>Gadariae</taxon>
        <taxon>Gadiformes</taxon>
        <taxon>Muraenolepidoidei</taxon>
        <taxon>Muraenolepididae</taxon>
        <taxon>Muraenolepis</taxon>
    </lineage>
</organism>
<comment type="subcellular location">
    <subcellularLocation>
        <location evidence="1 6">Nucleus</location>
        <location evidence="1 6">Nucleolus</location>
    </subcellularLocation>
</comment>
<dbReference type="EMBL" id="JANIIK010000034">
    <property type="protein sequence ID" value="KAJ3614274.1"/>
    <property type="molecule type" value="Genomic_DNA"/>
</dbReference>
<accession>A0A9Q0IX22</accession>
<dbReference type="GO" id="GO:0005730">
    <property type="term" value="C:nucleolus"/>
    <property type="evidence" value="ECO:0007669"/>
    <property type="project" value="UniProtKB-SubCell"/>
</dbReference>
<evidence type="ECO:0000256" key="1">
    <source>
        <dbReference type="ARBA" id="ARBA00004604"/>
    </source>
</evidence>
<comment type="function">
    <text evidence="6">Component of the 90S pre-ribosome involved in the maturation of rRNAs. Required for early cleavages of the pre-RNAs in the 40S ribosomal subunit maturation pathway.</text>
</comment>
<evidence type="ECO:0000256" key="3">
    <source>
        <dbReference type="ARBA" id="ARBA00022517"/>
    </source>
</evidence>
<feature type="compositionally biased region" description="Basic and acidic residues" evidence="7">
    <location>
        <begin position="1"/>
        <end position="11"/>
    </location>
</feature>
<evidence type="ECO:0000313" key="8">
    <source>
        <dbReference type="EMBL" id="KAJ3614274.1"/>
    </source>
</evidence>
<dbReference type="Pfam" id="PF06102">
    <property type="entry name" value="RRP36"/>
    <property type="match status" value="1"/>
</dbReference>
<proteinExistence type="inferred from homology"/>
<dbReference type="PANTHER" id="PTHR21738">
    <property type="entry name" value="RIBOSOMAL RNA PROCESSING PROTEIN 36 HOMOLOG"/>
    <property type="match status" value="1"/>
</dbReference>
<evidence type="ECO:0000313" key="9">
    <source>
        <dbReference type="Proteomes" id="UP001148018"/>
    </source>
</evidence>
<dbReference type="GO" id="GO:0000462">
    <property type="term" value="P:maturation of SSU-rRNA from tricistronic rRNA transcript (SSU-rRNA, 5.8S rRNA, LSU-rRNA)"/>
    <property type="evidence" value="ECO:0007669"/>
    <property type="project" value="TreeGrafter"/>
</dbReference>
<protein>
    <recommendedName>
        <fullName evidence="6">rRNA biogenesis protein RRP36</fullName>
    </recommendedName>
</protein>
<dbReference type="OrthoDB" id="448446at2759"/>
<comment type="caution">
    <text evidence="8">The sequence shown here is derived from an EMBL/GenBank/DDBJ whole genome shotgun (WGS) entry which is preliminary data.</text>
</comment>
<dbReference type="PANTHER" id="PTHR21738:SF0">
    <property type="entry name" value="RIBOSOMAL RNA PROCESSING PROTEIN 36 HOMOLOG"/>
    <property type="match status" value="1"/>
</dbReference>
<keyword evidence="6" id="KW-0687">Ribonucleoprotein</keyword>
<name>A0A9Q0IX22_9TELE</name>
<keyword evidence="9" id="KW-1185">Reference proteome</keyword>